<keyword evidence="8" id="KW-0464">Manganese</keyword>
<protein>
    <recommendedName>
        <fullName evidence="8">Protein nucleotidyltransferase YdiU</fullName>
        <ecNumber evidence="8">2.7.7.-</ecNumber>
    </recommendedName>
    <alternativeName>
        <fullName evidence="8">Protein adenylyltransferase YdiU</fullName>
        <ecNumber evidence="8">2.7.7.108</ecNumber>
    </alternativeName>
    <alternativeName>
        <fullName evidence="8">Protein uridylyltransferase YdiU</fullName>
        <ecNumber evidence="8">2.7.7.-</ecNumber>
    </alternativeName>
</protein>
<comment type="catalytic activity">
    <reaction evidence="8">
        <text>L-tyrosyl-[protein] + ATP = O-(5'-adenylyl)-L-tyrosyl-[protein] + diphosphate</text>
        <dbReference type="Rhea" id="RHEA:54288"/>
        <dbReference type="Rhea" id="RHEA-COMP:10136"/>
        <dbReference type="Rhea" id="RHEA-COMP:13846"/>
        <dbReference type="ChEBI" id="CHEBI:30616"/>
        <dbReference type="ChEBI" id="CHEBI:33019"/>
        <dbReference type="ChEBI" id="CHEBI:46858"/>
        <dbReference type="ChEBI" id="CHEBI:83624"/>
        <dbReference type="EC" id="2.7.7.108"/>
    </reaction>
</comment>
<keyword evidence="5 8" id="KW-0547">Nucleotide-binding</keyword>
<feature type="binding site" evidence="8">
    <location>
        <position position="91"/>
    </location>
    <ligand>
        <name>ATP</name>
        <dbReference type="ChEBI" id="CHEBI:30616"/>
    </ligand>
</feature>
<evidence type="ECO:0000313" key="12">
    <source>
        <dbReference type="Proteomes" id="UP000289193"/>
    </source>
</evidence>
<feature type="binding site" evidence="8">
    <location>
        <position position="107"/>
    </location>
    <ligand>
        <name>ATP</name>
        <dbReference type="ChEBI" id="CHEBI:30616"/>
    </ligand>
</feature>
<evidence type="ECO:0000256" key="5">
    <source>
        <dbReference type="ARBA" id="ARBA00022741"/>
    </source>
</evidence>
<dbReference type="Pfam" id="PF02696">
    <property type="entry name" value="SelO"/>
    <property type="match status" value="1"/>
</dbReference>
<dbReference type="GO" id="GO:0005524">
    <property type="term" value="F:ATP binding"/>
    <property type="evidence" value="ECO:0007669"/>
    <property type="project" value="UniProtKB-UniRule"/>
</dbReference>
<keyword evidence="2 8" id="KW-0808">Transferase</keyword>
<feature type="binding site" evidence="8">
    <location>
        <position position="119"/>
    </location>
    <ligand>
        <name>ATP</name>
        <dbReference type="ChEBI" id="CHEBI:30616"/>
    </ligand>
</feature>
<evidence type="ECO:0000313" key="10">
    <source>
        <dbReference type="EMBL" id="RXK09044.1"/>
    </source>
</evidence>
<gene>
    <name evidence="8" type="primary">ydiU</name>
    <name evidence="8" type="synonym">selO</name>
    <name evidence="9" type="ORF">ABIV_1843</name>
    <name evidence="10" type="ORF">CRV05_12255</name>
</gene>
<dbReference type="AlphaFoldDB" id="A0AAX2A6H5"/>
<dbReference type="EC" id="2.7.7.-" evidence="8"/>
<feature type="binding site" evidence="8">
    <location>
        <position position="249"/>
    </location>
    <ligand>
        <name>Mg(2+)</name>
        <dbReference type="ChEBI" id="CHEBI:18420"/>
    </ligand>
</feature>
<evidence type="ECO:0000256" key="7">
    <source>
        <dbReference type="ARBA" id="ARBA00022842"/>
    </source>
</evidence>
<comment type="function">
    <text evidence="8">Nucleotidyltransferase involved in the post-translational modification of proteins. It can catalyze the addition of adenosine monophosphate (AMP) or uridine monophosphate (UMP) to a protein, resulting in modifications known as AMPylation and UMPylation.</text>
</comment>
<evidence type="ECO:0000256" key="2">
    <source>
        <dbReference type="ARBA" id="ARBA00022679"/>
    </source>
</evidence>
<keyword evidence="12" id="KW-1185">Reference proteome</keyword>
<feature type="binding site" evidence="8">
    <location>
        <position position="172"/>
    </location>
    <ligand>
        <name>ATP</name>
        <dbReference type="ChEBI" id="CHEBI:30616"/>
    </ligand>
</feature>
<dbReference type="GO" id="GO:0030145">
    <property type="term" value="F:manganese ion binding"/>
    <property type="evidence" value="ECO:0007669"/>
    <property type="project" value="UniProtKB-UniRule"/>
</dbReference>
<keyword evidence="4 8" id="KW-0479">Metal-binding</keyword>
<evidence type="ECO:0000256" key="4">
    <source>
        <dbReference type="ARBA" id="ARBA00022723"/>
    </source>
</evidence>
<proteinExistence type="inferred from homology"/>
<comment type="cofactor">
    <cofactor evidence="8">
        <name>Mg(2+)</name>
        <dbReference type="ChEBI" id="CHEBI:18420"/>
    </cofactor>
    <cofactor evidence="8">
        <name>Mn(2+)</name>
        <dbReference type="ChEBI" id="CHEBI:29035"/>
    </cofactor>
</comment>
<feature type="binding site" evidence="8">
    <location>
        <position position="258"/>
    </location>
    <ligand>
        <name>ATP</name>
        <dbReference type="ChEBI" id="CHEBI:30616"/>
    </ligand>
</feature>
<dbReference type="InterPro" id="IPR003846">
    <property type="entry name" value="SelO"/>
</dbReference>
<dbReference type="EMBL" id="CP031217">
    <property type="protein sequence ID" value="AXH12832.1"/>
    <property type="molecule type" value="Genomic_DNA"/>
</dbReference>
<dbReference type="PANTHER" id="PTHR32057">
    <property type="entry name" value="PROTEIN ADENYLYLTRANSFERASE SELO, MITOCHONDRIAL"/>
    <property type="match status" value="1"/>
</dbReference>
<feature type="active site" description="Proton acceptor" evidence="8">
    <location>
        <position position="248"/>
    </location>
</feature>
<dbReference type="KEGG" id="hbv:ABIV_1843"/>
<dbReference type="EC" id="2.7.7.108" evidence="8"/>
<evidence type="ECO:0000313" key="9">
    <source>
        <dbReference type="EMBL" id="AXH12832.1"/>
    </source>
</evidence>
<reference evidence="9 11" key="2">
    <citation type="submission" date="2018-07" db="EMBL/GenBank/DDBJ databases">
        <title>Complete genome of the Arcobacter bivalviorum type strain LMG 26154.</title>
        <authorList>
            <person name="Miller W.G."/>
            <person name="Yee E."/>
            <person name="Bono J.L."/>
        </authorList>
    </citation>
    <scope>NUCLEOTIDE SEQUENCE [LARGE SCALE GENOMIC DNA]</scope>
    <source>
        <strain evidence="9 11">LMG 26154</strain>
    </source>
</reference>
<dbReference type="EMBL" id="PDKM01000008">
    <property type="protein sequence ID" value="RXK09044.1"/>
    <property type="molecule type" value="Genomic_DNA"/>
</dbReference>
<feature type="binding site" evidence="8">
    <location>
        <position position="92"/>
    </location>
    <ligand>
        <name>ATP</name>
        <dbReference type="ChEBI" id="CHEBI:30616"/>
    </ligand>
</feature>
<comment type="similarity">
    <text evidence="1 8">Belongs to the SELO family.</text>
</comment>
<feature type="binding site" evidence="8">
    <location>
        <position position="179"/>
    </location>
    <ligand>
        <name>ATP</name>
        <dbReference type="ChEBI" id="CHEBI:30616"/>
    </ligand>
</feature>
<dbReference type="Proteomes" id="UP000289193">
    <property type="component" value="Unassembled WGS sequence"/>
</dbReference>
<comment type="catalytic activity">
    <reaction evidence="8">
        <text>L-seryl-[protein] + ATP = 3-O-(5'-adenylyl)-L-seryl-[protein] + diphosphate</text>
        <dbReference type="Rhea" id="RHEA:58120"/>
        <dbReference type="Rhea" id="RHEA-COMP:9863"/>
        <dbReference type="Rhea" id="RHEA-COMP:15073"/>
        <dbReference type="ChEBI" id="CHEBI:29999"/>
        <dbReference type="ChEBI" id="CHEBI:30616"/>
        <dbReference type="ChEBI" id="CHEBI:33019"/>
        <dbReference type="ChEBI" id="CHEBI:142516"/>
        <dbReference type="EC" id="2.7.7.108"/>
    </reaction>
</comment>
<reference evidence="10 12" key="1">
    <citation type="submission" date="2017-10" db="EMBL/GenBank/DDBJ databases">
        <title>Genomics of the genus Arcobacter.</title>
        <authorList>
            <person name="Perez-Cataluna A."/>
            <person name="Figueras M.J."/>
        </authorList>
    </citation>
    <scope>NUCLEOTIDE SEQUENCE [LARGE SCALE GENOMIC DNA]</scope>
    <source>
        <strain evidence="10 12">CECT 7835</strain>
    </source>
</reference>
<keyword evidence="7 8" id="KW-0460">Magnesium</keyword>
<evidence type="ECO:0000256" key="8">
    <source>
        <dbReference type="HAMAP-Rule" id="MF_00692"/>
    </source>
</evidence>
<dbReference type="GO" id="GO:0070733">
    <property type="term" value="F:AMPylase activity"/>
    <property type="evidence" value="ECO:0007669"/>
    <property type="project" value="UniProtKB-EC"/>
</dbReference>
<dbReference type="GO" id="GO:0000287">
    <property type="term" value="F:magnesium ion binding"/>
    <property type="evidence" value="ECO:0007669"/>
    <property type="project" value="UniProtKB-UniRule"/>
</dbReference>
<name>A0AAX2A6H5_9BACT</name>
<feature type="binding site" evidence="8">
    <location>
        <position position="89"/>
    </location>
    <ligand>
        <name>ATP</name>
        <dbReference type="ChEBI" id="CHEBI:30616"/>
    </ligand>
</feature>
<feature type="binding site" evidence="8">
    <location>
        <position position="258"/>
    </location>
    <ligand>
        <name>Mg(2+)</name>
        <dbReference type="ChEBI" id="CHEBI:18420"/>
    </ligand>
</feature>
<evidence type="ECO:0000256" key="6">
    <source>
        <dbReference type="ARBA" id="ARBA00022840"/>
    </source>
</evidence>
<sequence length="484" mass="56306">MKLNELEVDCDYFEFAEKFYQKVKPQPLLEAHLISYSKEACNLIGLDYEECETEDFIDFINGKNFLKNSIPYAQVYSGHQFGYYVPQLGDGRAINLGKISKWHLQTKGAGLTKYSRQGDGRAVLRSSIREYIMSEAMYALGVPTTRALALIGSSSPVYRPYEQEQTGAIVLRLSTSWIRIGTFEYFAKQDDIKHLKQLLDYVIKNSYPHLQGVEYSYERFYFELVDRTAKLISQWMAYGFMHGVMNTDNMSTSGLTIDYGPFAFMDNFEMGCICNHTDIEGRYSYSNQPYVARWNLEVLAHALKDVCDEKKLLEYLQTFISSNQKHYLELMNKRLGLDIDLAGDSNIDLVLELLEALEVSKCDYNFFFWQLTNLDSFDDFSAILDFVPYKEALLDWLDKYKEIVNKQNQDLKFMKEIMKKTNPKYIIKNYMLQEAIEMAEKKDFTLVNDLLKIAQSPFDEHKEFERYAKPTLNKFANLQLSCSS</sequence>
<evidence type="ECO:0000256" key="3">
    <source>
        <dbReference type="ARBA" id="ARBA00022695"/>
    </source>
</evidence>
<comment type="catalytic activity">
    <reaction evidence="8">
        <text>L-seryl-[protein] + UTP = O-(5'-uridylyl)-L-seryl-[protein] + diphosphate</text>
        <dbReference type="Rhea" id="RHEA:64604"/>
        <dbReference type="Rhea" id="RHEA-COMP:9863"/>
        <dbReference type="Rhea" id="RHEA-COMP:16635"/>
        <dbReference type="ChEBI" id="CHEBI:29999"/>
        <dbReference type="ChEBI" id="CHEBI:33019"/>
        <dbReference type="ChEBI" id="CHEBI:46398"/>
        <dbReference type="ChEBI" id="CHEBI:156051"/>
    </reaction>
</comment>
<organism evidence="10 12">
    <name type="scientific">Halarcobacter bivalviorum</name>
    <dbReference type="NCBI Taxonomy" id="663364"/>
    <lineage>
        <taxon>Bacteria</taxon>
        <taxon>Pseudomonadati</taxon>
        <taxon>Campylobacterota</taxon>
        <taxon>Epsilonproteobacteria</taxon>
        <taxon>Campylobacterales</taxon>
        <taxon>Arcobacteraceae</taxon>
        <taxon>Halarcobacter</taxon>
    </lineage>
</organism>
<dbReference type="RefSeq" id="WP_114839648.1">
    <property type="nucleotide sequence ID" value="NZ_CP031217.1"/>
</dbReference>
<comment type="catalytic activity">
    <reaction evidence="8">
        <text>L-histidyl-[protein] + UTP = N(tele)-(5'-uridylyl)-L-histidyl-[protein] + diphosphate</text>
        <dbReference type="Rhea" id="RHEA:83891"/>
        <dbReference type="Rhea" id="RHEA-COMP:9745"/>
        <dbReference type="Rhea" id="RHEA-COMP:20239"/>
        <dbReference type="ChEBI" id="CHEBI:29979"/>
        <dbReference type="ChEBI" id="CHEBI:33019"/>
        <dbReference type="ChEBI" id="CHEBI:46398"/>
        <dbReference type="ChEBI" id="CHEBI:233474"/>
    </reaction>
</comment>
<keyword evidence="3 8" id="KW-0548">Nucleotidyltransferase</keyword>
<dbReference type="PANTHER" id="PTHR32057:SF14">
    <property type="entry name" value="PROTEIN ADENYLYLTRANSFERASE SELO, MITOCHONDRIAL"/>
    <property type="match status" value="1"/>
</dbReference>
<keyword evidence="6 8" id="KW-0067">ATP-binding</keyword>
<dbReference type="HAMAP" id="MF_00692">
    <property type="entry name" value="SelO"/>
    <property type="match status" value="1"/>
</dbReference>
<evidence type="ECO:0000313" key="11">
    <source>
        <dbReference type="Proteomes" id="UP000253850"/>
    </source>
</evidence>
<feature type="binding site" evidence="8">
    <location>
        <position position="120"/>
    </location>
    <ligand>
        <name>ATP</name>
        <dbReference type="ChEBI" id="CHEBI:30616"/>
    </ligand>
</feature>
<evidence type="ECO:0000256" key="1">
    <source>
        <dbReference type="ARBA" id="ARBA00009747"/>
    </source>
</evidence>
<comment type="catalytic activity">
    <reaction evidence="8">
        <text>L-tyrosyl-[protein] + UTP = O-(5'-uridylyl)-L-tyrosyl-[protein] + diphosphate</text>
        <dbReference type="Rhea" id="RHEA:83887"/>
        <dbReference type="Rhea" id="RHEA-COMP:10136"/>
        <dbReference type="Rhea" id="RHEA-COMP:20238"/>
        <dbReference type="ChEBI" id="CHEBI:33019"/>
        <dbReference type="ChEBI" id="CHEBI:46398"/>
        <dbReference type="ChEBI" id="CHEBI:46858"/>
        <dbReference type="ChEBI" id="CHEBI:90602"/>
    </reaction>
</comment>
<dbReference type="NCBIfam" id="NF000658">
    <property type="entry name" value="PRK00029.1"/>
    <property type="match status" value="1"/>
</dbReference>
<comment type="catalytic activity">
    <reaction evidence="8">
        <text>L-threonyl-[protein] + ATP = 3-O-(5'-adenylyl)-L-threonyl-[protein] + diphosphate</text>
        <dbReference type="Rhea" id="RHEA:54292"/>
        <dbReference type="Rhea" id="RHEA-COMP:11060"/>
        <dbReference type="Rhea" id="RHEA-COMP:13847"/>
        <dbReference type="ChEBI" id="CHEBI:30013"/>
        <dbReference type="ChEBI" id="CHEBI:30616"/>
        <dbReference type="ChEBI" id="CHEBI:33019"/>
        <dbReference type="ChEBI" id="CHEBI:138113"/>
        <dbReference type="EC" id="2.7.7.108"/>
    </reaction>
</comment>
<accession>A0AAX2A6H5</accession>
<dbReference type="Proteomes" id="UP000253850">
    <property type="component" value="Chromosome"/>
</dbReference>